<protein>
    <submittedName>
        <fullName evidence="2">Uncharacterized protein</fullName>
    </submittedName>
</protein>
<keyword evidence="1" id="KW-0175">Coiled coil</keyword>
<sequence>MMSVLSANAKLRWIIAIALALTGLVMLTFRVNAVKSEVRELETRIIAAEQRTMLLETEFQTRASQRQLASWNALEFGYAAPRADQYIDDRRELASLGEPLGRDAPSPIRVARAAVARDDVGAMEALADSLSDTALGETGRTVRAATTLLAMNEDRAFVHSASADSEGGDLAAQLSQIAPMGVAVSPSLSASLAEQGR</sequence>
<dbReference type="RefSeq" id="WP_160681232.1">
    <property type="nucleotide sequence ID" value="NZ_WTYW01000001.1"/>
</dbReference>
<dbReference type="EMBL" id="WTYW01000001">
    <property type="protein sequence ID" value="MXO84696.1"/>
    <property type="molecule type" value="Genomic_DNA"/>
</dbReference>
<dbReference type="Proteomes" id="UP000433104">
    <property type="component" value="Unassembled WGS sequence"/>
</dbReference>
<comment type="caution">
    <text evidence="2">The sequence shown here is derived from an EMBL/GenBank/DDBJ whole genome shotgun (WGS) entry which is preliminary data.</text>
</comment>
<proteinExistence type="predicted"/>
<dbReference type="OrthoDB" id="7391128at2"/>
<organism evidence="2 3">
    <name type="scientific">Parapontixanthobacter aurantiacus</name>
    <dbReference type="NCBI Taxonomy" id="1463599"/>
    <lineage>
        <taxon>Bacteria</taxon>
        <taxon>Pseudomonadati</taxon>
        <taxon>Pseudomonadota</taxon>
        <taxon>Alphaproteobacteria</taxon>
        <taxon>Sphingomonadales</taxon>
        <taxon>Erythrobacteraceae</taxon>
        <taxon>Parapontixanthobacter</taxon>
    </lineage>
</organism>
<dbReference type="AlphaFoldDB" id="A0A844ZBZ0"/>
<accession>A0A844ZBZ0</accession>
<gene>
    <name evidence="2" type="ORF">GRI38_01430</name>
</gene>
<feature type="coiled-coil region" evidence="1">
    <location>
        <begin position="31"/>
        <end position="58"/>
    </location>
</feature>
<evidence type="ECO:0000313" key="2">
    <source>
        <dbReference type="EMBL" id="MXO84696.1"/>
    </source>
</evidence>
<name>A0A844ZBZ0_9SPHN</name>
<reference evidence="2 3" key="1">
    <citation type="submission" date="2019-12" db="EMBL/GenBank/DDBJ databases">
        <title>Genomic-based taxomic classification of the family Erythrobacteraceae.</title>
        <authorList>
            <person name="Xu L."/>
        </authorList>
    </citation>
    <scope>NUCLEOTIDE SEQUENCE [LARGE SCALE GENOMIC DNA]</scope>
    <source>
        <strain evidence="2 3">MCCC 1A09962</strain>
    </source>
</reference>
<keyword evidence="3" id="KW-1185">Reference proteome</keyword>
<evidence type="ECO:0000256" key="1">
    <source>
        <dbReference type="SAM" id="Coils"/>
    </source>
</evidence>
<evidence type="ECO:0000313" key="3">
    <source>
        <dbReference type="Proteomes" id="UP000433104"/>
    </source>
</evidence>